<organism evidence="3">
    <name type="scientific">marine metagenome</name>
    <dbReference type="NCBI Taxonomy" id="408172"/>
    <lineage>
        <taxon>unclassified sequences</taxon>
        <taxon>metagenomes</taxon>
        <taxon>ecological metagenomes</taxon>
    </lineage>
</organism>
<evidence type="ECO:0000259" key="2">
    <source>
        <dbReference type="PROSITE" id="PS50977"/>
    </source>
</evidence>
<evidence type="ECO:0000313" key="3">
    <source>
        <dbReference type="EMBL" id="SVE25733.1"/>
    </source>
</evidence>
<feature type="domain" description="HTH tetR-type" evidence="2">
    <location>
        <begin position="18"/>
        <end position="77"/>
    </location>
</feature>
<dbReference type="InterPro" id="IPR009057">
    <property type="entry name" value="Homeodomain-like_sf"/>
</dbReference>
<evidence type="ECO:0000256" key="1">
    <source>
        <dbReference type="ARBA" id="ARBA00023125"/>
    </source>
</evidence>
<dbReference type="Pfam" id="PF00440">
    <property type="entry name" value="TetR_N"/>
    <property type="match status" value="1"/>
</dbReference>
<sequence>MSIKKSDAKAPRKRLSAENREQKILEEAINFFAEKGFSGQTRELASRLGISQPLLYRYFPTKRDLIENVFEEVYMNRISPEWLTTIKNRERSLEDRLIEFYRSYAEATYRYEWIRVYMFSALMGEELNRRYINLVEKELLTPICLELRAYCGLIKDEPISQAELDHIWVLHGGLFYYAIRKHIYHGPVSEDFSMVVSSAVAA</sequence>
<protein>
    <recommendedName>
        <fullName evidence="2">HTH tetR-type domain-containing protein</fullName>
    </recommendedName>
</protein>
<dbReference type="Gene3D" id="1.10.357.10">
    <property type="entry name" value="Tetracycline Repressor, domain 2"/>
    <property type="match status" value="1"/>
</dbReference>
<dbReference type="InterPro" id="IPR050109">
    <property type="entry name" value="HTH-type_TetR-like_transc_reg"/>
</dbReference>
<dbReference type="SUPFAM" id="SSF46689">
    <property type="entry name" value="Homeodomain-like"/>
    <property type="match status" value="1"/>
</dbReference>
<name>A0A383C0X8_9ZZZZ</name>
<reference evidence="3" key="1">
    <citation type="submission" date="2018-05" db="EMBL/GenBank/DDBJ databases">
        <authorList>
            <person name="Lanie J.A."/>
            <person name="Ng W.-L."/>
            <person name="Kazmierczak K.M."/>
            <person name="Andrzejewski T.M."/>
            <person name="Davidsen T.M."/>
            <person name="Wayne K.J."/>
            <person name="Tettelin H."/>
            <person name="Glass J.I."/>
            <person name="Rusch D."/>
            <person name="Podicherti R."/>
            <person name="Tsui H.-C.T."/>
            <person name="Winkler M.E."/>
        </authorList>
    </citation>
    <scope>NUCLEOTIDE SEQUENCE</scope>
</reference>
<accession>A0A383C0X8</accession>
<proteinExistence type="predicted"/>
<keyword evidence="1" id="KW-0238">DNA-binding</keyword>
<dbReference type="GO" id="GO:0003700">
    <property type="term" value="F:DNA-binding transcription factor activity"/>
    <property type="evidence" value="ECO:0007669"/>
    <property type="project" value="TreeGrafter"/>
</dbReference>
<dbReference type="InterPro" id="IPR001647">
    <property type="entry name" value="HTH_TetR"/>
</dbReference>
<dbReference type="PRINTS" id="PR00455">
    <property type="entry name" value="HTHTETR"/>
</dbReference>
<feature type="non-terminal residue" evidence="3">
    <location>
        <position position="202"/>
    </location>
</feature>
<gene>
    <name evidence="3" type="ORF">METZ01_LOCUS478587</name>
</gene>
<dbReference type="AlphaFoldDB" id="A0A383C0X8"/>
<dbReference type="EMBL" id="UINC01204829">
    <property type="protein sequence ID" value="SVE25733.1"/>
    <property type="molecule type" value="Genomic_DNA"/>
</dbReference>
<dbReference type="PANTHER" id="PTHR30055">
    <property type="entry name" value="HTH-TYPE TRANSCRIPTIONAL REGULATOR RUTR"/>
    <property type="match status" value="1"/>
</dbReference>
<dbReference type="PANTHER" id="PTHR30055:SF181">
    <property type="entry name" value="BLR6905 PROTEIN"/>
    <property type="match status" value="1"/>
</dbReference>
<dbReference type="GO" id="GO:0000976">
    <property type="term" value="F:transcription cis-regulatory region binding"/>
    <property type="evidence" value="ECO:0007669"/>
    <property type="project" value="TreeGrafter"/>
</dbReference>
<dbReference type="PROSITE" id="PS50977">
    <property type="entry name" value="HTH_TETR_2"/>
    <property type="match status" value="1"/>
</dbReference>